<proteinExistence type="predicted"/>
<evidence type="ECO:0000313" key="2">
    <source>
        <dbReference type="Proteomes" id="UP000765509"/>
    </source>
</evidence>
<name>A0A9Q3DUC2_9BASI</name>
<organism evidence="1 2">
    <name type="scientific">Austropuccinia psidii MF-1</name>
    <dbReference type="NCBI Taxonomy" id="1389203"/>
    <lineage>
        <taxon>Eukaryota</taxon>
        <taxon>Fungi</taxon>
        <taxon>Dikarya</taxon>
        <taxon>Basidiomycota</taxon>
        <taxon>Pucciniomycotina</taxon>
        <taxon>Pucciniomycetes</taxon>
        <taxon>Pucciniales</taxon>
        <taxon>Sphaerophragmiaceae</taxon>
        <taxon>Austropuccinia</taxon>
    </lineage>
</organism>
<sequence>MEKITLNAGQQGNTNNILKTLHETALKGETLSSESSKAVALNCETFPSKTVHYCTNSKHNPLVKSHRPKNCWQLDPELRSREGQKKLGQTLPLLKLS</sequence>
<comment type="caution">
    <text evidence="1">The sequence shown here is derived from an EMBL/GenBank/DDBJ whole genome shotgun (WGS) entry which is preliminary data.</text>
</comment>
<reference evidence="1" key="1">
    <citation type="submission" date="2021-03" db="EMBL/GenBank/DDBJ databases">
        <title>Draft genome sequence of rust myrtle Austropuccinia psidii MF-1, a brazilian biotype.</title>
        <authorList>
            <person name="Quecine M.C."/>
            <person name="Pachon D.M.R."/>
            <person name="Bonatelli M.L."/>
            <person name="Correr F.H."/>
            <person name="Franceschini L.M."/>
            <person name="Leite T.F."/>
            <person name="Margarido G.R.A."/>
            <person name="Almeida C.A."/>
            <person name="Ferrarezi J.A."/>
            <person name="Labate C.A."/>
        </authorList>
    </citation>
    <scope>NUCLEOTIDE SEQUENCE</scope>
    <source>
        <strain evidence="1">MF-1</strain>
    </source>
</reference>
<protein>
    <submittedName>
        <fullName evidence="1">Uncharacterized protein</fullName>
    </submittedName>
</protein>
<evidence type="ECO:0000313" key="1">
    <source>
        <dbReference type="EMBL" id="MBW0508327.1"/>
    </source>
</evidence>
<dbReference type="EMBL" id="AVOT02020264">
    <property type="protein sequence ID" value="MBW0508327.1"/>
    <property type="molecule type" value="Genomic_DNA"/>
</dbReference>
<dbReference type="AlphaFoldDB" id="A0A9Q3DUC2"/>
<gene>
    <name evidence="1" type="ORF">O181_048042</name>
</gene>
<accession>A0A9Q3DUC2</accession>
<dbReference type="Proteomes" id="UP000765509">
    <property type="component" value="Unassembled WGS sequence"/>
</dbReference>
<keyword evidence="2" id="KW-1185">Reference proteome</keyword>